<dbReference type="RefSeq" id="XP_013899281.1">
    <property type="nucleotide sequence ID" value="XM_014043827.1"/>
</dbReference>
<name>A0A0D2MHU9_9CHLO</name>
<sequence length="220" mass="23838">MESAEELAGQLDDAIDLYEQQVSELQQGLSENPDEREQASEALELLAQLEEALREAREARASLQAGLGAPPQGRDNATHSNGAAPASDVAAAPQVEAEAAGGADESGHMRDRSAPTRMHPENFYFDREPDFAALAERYPALRPFLVQPPLGGRPTLDWTSWHATRELTRTLLAADYGVTWSLPDGQLVPPVPNRANYIHWIQDLLQLSSPPGGAPINDGT</sequence>
<evidence type="ECO:0000313" key="5">
    <source>
        <dbReference type="Proteomes" id="UP000054498"/>
    </source>
</evidence>
<organism evidence="4 5">
    <name type="scientific">Monoraphidium neglectum</name>
    <dbReference type="NCBI Taxonomy" id="145388"/>
    <lineage>
        <taxon>Eukaryota</taxon>
        <taxon>Viridiplantae</taxon>
        <taxon>Chlorophyta</taxon>
        <taxon>core chlorophytes</taxon>
        <taxon>Chlorophyceae</taxon>
        <taxon>CS clade</taxon>
        <taxon>Sphaeropleales</taxon>
        <taxon>Selenastraceae</taxon>
        <taxon>Monoraphidium</taxon>
    </lineage>
</organism>
<keyword evidence="1" id="KW-0489">Methyltransferase</keyword>
<dbReference type="Proteomes" id="UP000054498">
    <property type="component" value="Unassembled WGS sequence"/>
</dbReference>
<dbReference type="PANTHER" id="PTHR13393">
    <property type="entry name" value="SAM-DEPENDENT METHYLTRANSFERASE"/>
    <property type="match status" value="1"/>
</dbReference>
<dbReference type="Gene3D" id="3.40.50.150">
    <property type="entry name" value="Vaccinia Virus protein VP39"/>
    <property type="match status" value="1"/>
</dbReference>
<dbReference type="GeneID" id="25740573"/>
<dbReference type="STRING" id="145388.A0A0D2MHU9"/>
<dbReference type="KEGG" id="mng:MNEG_7697"/>
<keyword evidence="5" id="KW-1185">Reference proteome</keyword>
<dbReference type="InterPro" id="IPR010286">
    <property type="entry name" value="METTL16/RlmF"/>
</dbReference>
<protein>
    <submittedName>
        <fullName evidence="4">Uncharacterized protein</fullName>
    </submittedName>
</protein>
<dbReference type="GO" id="GO:0008168">
    <property type="term" value="F:methyltransferase activity"/>
    <property type="evidence" value="ECO:0007669"/>
    <property type="project" value="UniProtKB-KW"/>
</dbReference>
<keyword evidence="2" id="KW-0808">Transferase</keyword>
<evidence type="ECO:0000313" key="4">
    <source>
        <dbReference type="EMBL" id="KIZ00262.1"/>
    </source>
</evidence>
<evidence type="ECO:0000256" key="2">
    <source>
        <dbReference type="ARBA" id="ARBA00022679"/>
    </source>
</evidence>
<dbReference type="Pfam" id="PF05971">
    <property type="entry name" value="Methyltransf_10"/>
    <property type="match status" value="1"/>
</dbReference>
<reference evidence="4 5" key="1">
    <citation type="journal article" date="2013" name="BMC Genomics">
        <title>Reconstruction of the lipid metabolism for the microalga Monoraphidium neglectum from its genome sequence reveals characteristics suitable for biofuel production.</title>
        <authorList>
            <person name="Bogen C."/>
            <person name="Al-Dilaimi A."/>
            <person name="Albersmeier A."/>
            <person name="Wichmann J."/>
            <person name="Grundmann M."/>
            <person name="Rupp O."/>
            <person name="Lauersen K.J."/>
            <person name="Blifernez-Klassen O."/>
            <person name="Kalinowski J."/>
            <person name="Goesmann A."/>
            <person name="Mussgnug J.H."/>
            <person name="Kruse O."/>
        </authorList>
    </citation>
    <scope>NUCLEOTIDE SEQUENCE [LARGE SCALE GENOMIC DNA]</scope>
    <source>
        <strain evidence="4 5">SAG 48.87</strain>
    </source>
</reference>
<dbReference type="AlphaFoldDB" id="A0A0D2MHU9"/>
<evidence type="ECO:0000256" key="1">
    <source>
        <dbReference type="ARBA" id="ARBA00022603"/>
    </source>
</evidence>
<dbReference type="PANTHER" id="PTHR13393:SF0">
    <property type="entry name" value="RNA N6-ADENOSINE-METHYLTRANSFERASE METTL16"/>
    <property type="match status" value="1"/>
</dbReference>
<dbReference type="InterPro" id="IPR029063">
    <property type="entry name" value="SAM-dependent_MTases_sf"/>
</dbReference>
<dbReference type="OrthoDB" id="514248at2759"/>
<feature type="compositionally biased region" description="Low complexity" evidence="3">
    <location>
        <begin position="83"/>
        <end position="103"/>
    </location>
</feature>
<dbReference type="EMBL" id="KK101607">
    <property type="protein sequence ID" value="KIZ00262.1"/>
    <property type="molecule type" value="Genomic_DNA"/>
</dbReference>
<dbReference type="GO" id="GO:0005634">
    <property type="term" value="C:nucleus"/>
    <property type="evidence" value="ECO:0007669"/>
    <property type="project" value="TreeGrafter"/>
</dbReference>
<proteinExistence type="predicted"/>
<gene>
    <name evidence="4" type="ORF">MNEG_7697</name>
</gene>
<feature type="region of interest" description="Disordered" evidence="3">
    <location>
        <begin position="57"/>
        <end position="121"/>
    </location>
</feature>
<accession>A0A0D2MHU9</accession>
<dbReference type="GO" id="GO:0070475">
    <property type="term" value="P:rRNA base methylation"/>
    <property type="evidence" value="ECO:0007669"/>
    <property type="project" value="TreeGrafter"/>
</dbReference>
<evidence type="ECO:0000256" key="3">
    <source>
        <dbReference type="SAM" id="MobiDB-lite"/>
    </source>
</evidence>
<feature type="compositionally biased region" description="Basic and acidic residues" evidence="3">
    <location>
        <begin position="105"/>
        <end position="121"/>
    </location>
</feature>